<keyword evidence="3" id="KW-1185">Reference proteome</keyword>
<proteinExistence type="predicted"/>
<dbReference type="OrthoDB" id="9864706at2"/>
<protein>
    <submittedName>
        <fullName evidence="2">Uncharacterized protein</fullName>
    </submittedName>
</protein>
<feature type="transmembrane region" description="Helical" evidence="1">
    <location>
        <begin position="37"/>
        <end position="55"/>
    </location>
</feature>
<keyword evidence="1" id="KW-0472">Membrane</keyword>
<dbReference type="Proteomes" id="UP000321805">
    <property type="component" value="Chromosome"/>
</dbReference>
<dbReference type="KEGG" id="bsol:FSW04_13570"/>
<evidence type="ECO:0000313" key="2">
    <source>
        <dbReference type="EMBL" id="QEC48493.1"/>
    </source>
</evidence>
<keyword evidence="1" id="KW-1133">Transmembrane helix</keyword>
<evidence type="ECO:0000313" key="3">
    <source>
        <dbReference type="Proteomes" id="UP000321805"/>
    </source>
</evidence>
<evidence type="ECO:0000256" key="1">
    <source>
        <dbReference type="SAM" id="Phobius"/>
    </source>
</evidence>
<dbReference type="AlphaFoldDB" id="A0A5B8U5Y0"/>
<gene>
    <name evidence="2" type="ORF">FSW04_13570</name>
</gene>
<keyword evidence="1" id="KW-0812">Transmembrane</keyword>
<reference evidence="2 3" key="1">
    <citation type="journal article" date="2018" name="J. Microbiol.">
        <title>Baekduia soli gen. nov., sp. nov., a novel bacterium isolated from the soil of Baekdu Mountain and proposal of a novel family name, Baekduiaceae fam. nov.</title>
        <authorList>
            <person name="An D.S."/>
            <person name="Siddiqi M.Z."/>
            <person name="Kim K.H."/>
            <person name="Yu H.S."/>
            <person name="Im W.T."/>
        </authorList>
    </citation>
    <scope>NUCLEOTIDE SEQUENCE [LARGE SCALE GENOMIC DNA]</scope>
    <source>
        <strain evidence="2 3">BR7-21</strain>
    </source>
</reference>
<organism evidence="2 3">
    <name type="scientific">Baekduia soli</name>
    <dbReference type="NCBI Taxonomy" id="496014"/>
    <lineage>
        <taxon>Bacteria</taxon>
        <taxon>Bacillati</taxon>
        <taxon>Actinomycetota</taxon>
        <taxon>Thermoleophilia</taxon>
        <taxon>Solirubrobacterales</taxon>
        <taxon>Baekduiaceae</taxon>
        <taxon>Baekduia</taxon>
    </lineage>
</organism>
<name>A0A5B8U5Y0_9ACTN</name>
<accession>A0A5B8U5Y0</accession>
<sequence length="232" mass="24847">MGEERSHGRGELMVPYERPYRYVLARTWRGRPQLRRLTALTVVLLAGGGAGVAAGQPLLGLVLGLGAMFAAAVAAAWLVAVAQGGRAMTRSWRHPHELASVRAHRPQAGTEDCDVAHVEYAVSVQDDGHLVTWCFRPLEVSEGPRVHEVEIPGRPRYAATPVEETPFAARDTVRAAEQLVEAQARAADLEAAAAREAHAAIDAARADAELAAEARSTAAALQRSTGQRSRRG</sequence>
<dbReference type="RefSeq" id="WP_146920085.1">
    <property type="nucleotide sequence ID" value="NZ_CP042430.1"/>
</dbReference>
<feature type="transmembrane region" description="Helical" evidence="1">
    <location>
        <begin position="61"/>
        <end position="82"/>
    </location>
</feature>
<dbReference type="EMBL" id="CP042430">
    <property type="protein sequence ID" value="QEC48493.1"/>
    <property type="molecule type" value="Genomic_DNA"/>
</dbReference>